<evidence type="ECO:0000259" key="3">
    <source>
        <dbReference type="Pfam" id="PF12469"/>
    </source>
</evidence>
<accession>A0AAQ4CSB1</accession>
<reference evidence="5 6" key="1">
    <citation type="journal article" date="2022" name="Microbiol. Resour. Announc.">
        <title>Complete Genome Sequence of the Hyperthermophilic and Acidophilic Archaeon Saccharolobus caldissimus Strain HS-3T.</title>
        <authorList>
            <person name="Sakai H.D."/>
            <person name="Kurosawa N."/>
        </authorList>
    </citation>
    <scope>NUCLEOTIDE SEQUENCE [LARGE SCALE GENOMIC DNA]</scope>
    <source>
        <strain evidence="5 6">JCM32116</strain>
    </source>
</reference>
<evidence type="ECO:0000313" key="5">
    <source>
        <dbReference type="EMBL" id="BDB98692.1"/>
    </source>
</evidence>
<dbReference type="InterPro" id="IPR013407">
    <property type="entry name" value="CRISPR-assoc_prot_Cmr2"/>
</dbReference>
<protein>
    <recommendedName>
        <fullName evidence="7">Type III-B CRISPR-associated protein Cas10/Cmr2</fullName>
    </recommendedName>
</protein>
<evidence type="ECO:0000256" key="2">
    <source>
        <dbReference type="ARBA" id="ARBA00023118"/>
    </source>
</evidence>
<name>A0AAQ4CSB1_9CREN</name>
<keyword evidence="2" id="KW-0051">Antiviral defense</keyword>
<dbReference type="Gene3D" id="3.30.70.270">
    <property type="match status" value="1"/>
</dbReference>
<dbReference type="GO" id="GO:0051607">
    <property type="term" value="P:defense response to virus"/>
    <property type="evidence" value="ECO:0007669"/>
    <property type="project" value="UniProtKB-KW"/>
</dbReference>
<sequence>MICIVGVDFSQVQSYISNSRKLSDIWAGSYIASYLSWCLANNIIGDLEERVKCGNICENCIITPTLENNLFHAIRKNGIDQEIRKRLNAILELQRLYPIFPARLTFITECKEKNELKNYILDKLHECYRKLIPYNELKNYIEKLDKYKFTSYTPIEPYISVVELEEYNSIIDVCKLISDLKNPKNEDFQKMLFEKLKKLSEEMQFKKLKVITPEAYLDIDELVKDIDSGKIRLNDIRGYKYCEMCNKLPAIAEDSEDYLCGWCLIKRKFGVYIWAKLGGFPSTSDMAWFDYKINKSLEITQEERSAHIKKLFEIIFKVNEIKLPNYTLFELDEKEIMRRYADYPTSYAIIKADMDSFGKLLLLEPEFIKFKDEDLQKEYTKKWKSLLPQGGAIKIIKEIEREINELVIEDLESIFKNHAIPIYIGGDDLLAIAPTDKALELAIKLRKNLLKFKTLKYNGRSICIVLSHFKYPLKISLEILERAIKYLKDVLVYKFADLEVMKDSLIVVNNERGILSEAIIPFRYIIDLDNPEKNEVASLLDVAQKIILSVRKGIYSRSLIYDLGARKEFFTSLSKVSENTVSKLFMKIMEDNKKNKDISCLEQADYETIAKFSKIKVNNRSVIEDFIKLLGWFS</sequence>
<dbReference type="NCBIfam" id="TIGR02577">
    <property type="entry name" value="cas_TM1794_Cmr2"/>
    <property type="match status" value="1"/>
</dbReference>
<dbReference type="Proteomes" id="UP001319921">
    <property type="component" value="Chromosome"/>
</dbReference>
<gene>
    <name evidence="5" type="ORF">SACC_17090</name>
</gene>
<dbReference type="Gene3D" id="3.30.70.2220">
    <property type="entry name" value="CRISPR-Cas system, Cmr2 subunit, D1 domain, cysteine cluster"/>
    <property type="match status" value="1"/>
</dbReference>
<proteinExistence type="predicted"/>
<evidence type="ECO:0000256" key="1">
    <source>
        <dbReference type="ARBA" id="ARBA00022741"/>
    </source>
</evidence>
<dbReference type="AlphaFoldDB" id="A0AAQ4CSB1"/>
<dbReference type="Pfam" id="PF22335">
    <property type="entry name" value="Cas10-Cmr2_palm2"/>
    <property type="match status" value="1"/>
</dbReference>
<dbReference type="InterPro" id="IPR043128">
    <property type="entry name" value="Rev_trsase/Diguanyl_cyclase"/>
</dbReference>
<dbReference type="InterPro" id="IPR054767">
    <property type="entry name" value="Cas10-Cmr2_palm2"/>
</dbReference>
<evidence type="ECO:0000313" key="6">
    <source>
        <dbReference type="Proteomes" id="UP001319921"/>
    </source>
</evidence>
<feature type="domain" description="Cas10/Cmr2 second palm" evidence="4">
    <location>
        <begin position="347"/>
        <end position="485"/>
    </location>
</feature>
<feature type="domain" description="CRISPR-associated protein Cmr2 N-terminal" evidence="3">
    <location>
        <begin position="5"/>
        <end position="131"/>
    </location>
</feature>
<dbReference type="EMBL" id="AP025226">
    <property type="protein sequence ID" value="BDB98692.1"/>
    <property type="molecule type" value="Genomic_DNA"/>
</dbReference>
<dbReference type="InterPro" id="IPR024615">
    <property type="entry name" value="CRISPR-assoc_Cmr2_N"/>
</dbReference>
<dbReference type="KEGG" id="scas:SACC_17090"/>
<dbReference type="GeneID" id="68866440"/>
<dbReference type="GO" id="GO:0000166">
    <property type="term" value="F:nucleotide binding"/>
    <property type="evidence" value="ECO:0007669"/>
    <property type="project" value="UniProtKB-KW"/>
</dbReference>
<dbReference type="InterPro" id="IPR038242">
    <property type="entry name" value="Cmr2_N"/>
</dbReference>
<dbReference type="Pfam" id="PF12469">
    <property type="entry name" value="Cmr2_N"/>
    <property type="match status" value="1"/>
</dbReference>
<organism evidence="5 6">
    <name type="scientific">Saccharolobus caldissimus</name>
    <dbReference type="NCBI Taxonomy" id="1702097"/>
    <lineage>
        <taxon>Archaea</taxon>
        <taxon>Thermoproteota</taxon>
        <taxon>Thermoprotei</taxon>
        <taxon>Sulfolobales</taxon>
        <taxon>Sulfolobaceae</taxon>
        <taxon>Saccharolobus</taxon>
    </lineage>
</organism>
<keyword evidence="6" id="KW-1185">Reference proteome</keyword>
<keyword evidence="1" id="KW-0547">Nucleotide-binding</keyword>
<evidence type="ECO:0000259" key="4">
    <source>
        <dbReference type="Pfam" id="PF22335"/>
    </source>
</evidence>
<evidence type="ECO:0008006" key="7">
    <source>
        <dbReference type="Google" id="ProtNLM"/>
    </source>
</evidence>
<dbReference type="RefSeq" id="WP_229569069.1">
    <property type="nucleotide sequence ID" value="NZ_AP025226.1"/>
</dbReference>